<dbReference type="InterPro" id="IPR036388">
    <property type="entry name" value="WH-like_DNA-bd_sf"/>
</dbReference>
<protein>
    <submittedName>
        <fullName evidence="6">Helix-turn-helix domain-containing protein</fullName>
    </submittedName>
</protein>
<dbReference type="PANTHER" id="PTHR33204:SF18">
    <property type="entry name" value="TRANSCRIPTIONAL REGULATORY PROTEIN"/>
    <property type="match status" value="1"/>
</dbReference>
<keyword evidence="2" id="KW-0238">DNA-binding</keyword>
<evidence type="ECO:0000256" key="4">
    <source>
        <dbReference type="SAM" id="MobiDB-lite"/>
    </source>
</evidence>
<accession>A0ABU8JHJ5</accession>
<keyword evidence="3" id="KW-0804">Transcription</keyword>
<keyword evidence="1" id="KW-0805">Transcription regulation</keyword>
<evidence type="ECO:0000313" key="6">
    <source>
        <dbReference type="EMBL" id="MEI7062933.1"/>
    </source>
</evidence>
<dbReference type="InterPro" id="IPR036390">
    <property type="entry name" value="WH_DNA-bd_sf"/>
</dbReference>
<evidence type="ECO:0000313" key="7">
    <source>
        <dbReference type="Proteomes" id="UP001359469"/>
    </source>
</evidence>
<reference evidence="6 7" key="1">
    <citation type="submission" date="2024-03" db="EMBL/GenBank/DDBJ databases">
        <title>Analysis of soft rot Pectobacteriaceae population diversity in US potato growing regions between 2016 and 2022.</title>
        <authorList>
            <person name="Ma X."/>
            <person name="Zhang X."/>
            <person name="Stodghill P."/>
            <person name="Rioux R."/>
            <person name="Babler B."/>
            <person name="Shrestha S."/>
            <person name="Babler B."/>
            <person name="Rivedal H."/>
            <person name="Frost K."/>
            <person name="Hao J."/>
            <person name="Secor G."/>
            <person name="Swingle B."/>
        </authorList>
    </citation>
    <scope>NUCLEOTIDE SEQUENCE [LARGE SCALE GENOMIC DNA]</scope>
    <source>
        <strain evidence="6 7">SR64</strain>
    </source>
</reference>
<dbReference type="Pfam" id="PF01638">
    <property type="entry name" value="HxlR"/>
    <property type="match status" value="1"/>
</dbReference>
<evidence type="ECO:0000259" key="5">
    <source>
        <dbReference type="PROSITE" id="PS51118"/>
    </source>
</evidence>
<feature type="region of interest" description="Disordered" evidence="4">
    <location>
        <begin position="167"/>
        <end position="186"/>
    </location>
</feature>
<evidence type="ECO:0000256" key="1">
    <source>
        <dbReference type="ARBA" id="ARBA00023015"/>
    </source>
</evidence>
<dbReference type="SUPFAM" id="SSF46785">
    <property type="entry name" value="Winged helix' DNA-binding domain"/>
    <property type="match status" value="1"/>
</dbReference>
<dbReference type="EMBL" id="JBBBOO010000002">
    <property type="protein sequence ID" value="MEI7062933.1"/>
    <property type="molecule type" value="Genomic_DNA"/>
</dbReference>
<organism evidence="6 7">
    <name type="scientific">Dickeya chrysanthemi</name>
    <name type="common">Pectobacterium chrysanthemi</name>
    <name type="synonym">Erwinia chrysanthemi</name>
    <dbReference type="NCBI Taxonomy" id="556"/>
    <lineage>
        <taxon>Bacteria</taxon>
        <taxon>Pseudomonadati</taxon>
        <taxon>Pseudomonadota</taxon>
        <taxon>Gammaproteobacteria</taxon>
        <taxon>Enterobacterales</taxon>
        <taxon>Pectobacteriaceae</taxon>
        <taxon>Dickeya</taxon>
    </lineage>
</organism>
<dbReference type="InterPro" id="IPR002577">
    <property type="entry name" value="HTH_HxlR"/>
</dbReference>
<proteinExistence type="predicted"/>
<keyword evidence="7" id="KW-1185">Reference proteome</keyword>
<dbReference type="Proteomes" id="UP001359469">
    <property type="component" value="Unassembled WGS sequence"/>
</dbReference>
<comment type="caution">
    <text evidence="6">The sequence shown here is derived from an EMBL/GenBank/DDBJ whole genome shotgun (WGS) entry which is preliminary data.</text>
</comment>
<feature type="domain" description="HTH hxlR-type" evidence="5">
    <location>
        <begin position="11"/>
        <end position="108"/>
    </location>
</feature>
<dbReference type="PROSITE" id="PS51118">
    <property type="entry name" value="HTH_HXLR"/>
    <property type="match status" value="1"/>
</dbReference>
<name>A0ABU8JHJ5_DICCH</name>
<dbReference type="PANTHER" id="PTHR33204">
    <property type="entry name" value="TRANSCRIPTIONAL REGULATOR, MARR FAMILY"/>
    <property type="match status" value="1"/>
</dbReference>
<evidence type="ECO:0000256" key="2">
    <source>
        <dbReference type="ARBA" id="ARBA00023125"/>
    </source>
</evidence>
<evidence type="ECO:0000256" key="3">
    <source>
        <dbReference type="ARBA" id="ARBA00023163"/>
    </source>
</evidence>
<dbReference type="Gene3D" id="1.10.10.10">
    <property type="entry name" value="Winged helix-like DNA-binding domain superfamily/Winged helix DNA-binding domain"/>
    <property type="match status" value="1"/>
</dbReference>
<dbReference type="RefSeq" id="WP_040002271.1">
    <property type="nucleotide sequence ID" value="NZ_CP161827.1"/>
</dbReference>
<sequence>MRSKSFDGMVCSIAGVMAAIGDRWGLLILRDLVFGISRYDELRQSSGVTNATLSNRLKHLEANGLVERRRYQVNPERFEYLLTPHGRQLAPIMVMLSQIGDRLGLSGASAPPLKFVNRKTGADVRWSFIDQNTGELLSGEDIAFEEGPGADDLVRWRLSHTNRRYEGDTTTRLEDDSVSEPKSLSH</sequence>
<gene>
    <name evidence="6" type="ORF">WCU84_04485</name>
</gene>